<name>A0ABU8EUC8_9GAMM</name>
<accession>A0ABU8EUC8</accession>
<evidence type="ECO:0000313" key="2">
    <source>
        <dbReference type="EMBL" id="MEI4550537.1"/>
    </source>
</evidence>
<evidence type="ECO:0000259" key="1">
    <source>
        <dbReference type="Pfam" id="PF14213"/>
    </source>
</evidence>
<sequence length="120" mass="14234">MEYKDLVTMKPLKEIEVVKDFFPRPKWRYRKEGKGSGQEFREDYLTKALQEYTKVKVDLTGYNRYGPSFISEAFGGLIRESDFTLNELEERLTIEHELLPSVIEMCWVELREADKEMNGE</sequence>
<dbReference type="RefSeq" id="WP_336435693.1">
    <property type="nucleotide sequence ID" value="NZ_JBAWKS010000001.1"/>
</dbReference>
<evidence type="ECO:0000313" key="3">
    <source>
        <dbReference type="Proteomes" id="UP001382455"/>
    </source>
</evidence>
<dbReference type="Proteomes" id="UP001382455">
    <property type="component" value="Unassembled WGS sequence"/>
</dbReference>
<keyword evidence="3" id="KW-1185">Reference proteome</keyword>
<proteinExistence type="predicted"/>
<dbReference type="InterPro" id="IPR025474">
    <property type="entry name" value="DUF4325"/>
</dbReference>
<protein>
    <submittedName>
        <fullName evidence="2">STAS-like domain-containing protein</fullName>
    </submittedName>
</protein>
<comment type="caution">
    <text evidence="2">The sequence shown here is derived from an EMBL/GenBank/DDBJ whole genome shotgun (WGS) entry which is preliminary data.</text>
</comment>
<gene>
    <name evidence="2" type="ORF">WAE96_12780</name>
</gene>
<organism evidence="2 3">
    <name type="scientific">Pseudoalteromonas spongiae</name>
    <dbReference type="NCBI Taxonomy" id="298657"/>
    <lineage>
        <taxon>Bacteria</taxon>
        <taxon>Pseudomonadati</taxon>
        <taxon>Pseudomonadota</taxon>
        <taxon>Gammaproteobacteria</taxon>
        <taxon>Alteromonadales</taxon>
        <taxon>Pseudoalteromonadaceae</taxon>
        <taxon>Pseudoalteromonas</taxon>
    </lineage>
</organism>
<dbReference type="Pfam" id="PF14213">
    <property type="entry name" value="DUF4325"/>
    <property type="match status" value="1"/>
</dbReference>
<reference evidence="2 3" key="1">
    <citation type="submission" date="2023-12" db="EMBL/GenBank/DDBJ databases">
        <title>Friends and Foes: Symbiotic and Algicidal bacterial influence on Karenia brevis blooms.</title>
        <authorList>
            <person name="Fei C."/>
            <person name="Mohamed A.R."/>
            <person name="Booker A."/>
            <person name="Arshad M."/>
            <person name="Klass S."/>
            <person name="Ahn S."/>
            <person name="Gilbert P.M."/>
            <person name="Heil C.A."/>
            <person name="Martinez J.M."/>
            <person name="Amin S.A."/>
        </authorList>
    </citation>
    <scope>NUCLEOTIDE SEQUENCE [LARGE SCALE GENOMIC DNA]</scope>
    <source>
        <strain evidence="2 3">CE15</strain>
    </source>
</reference>
<dbReference type="EMBL" id="JBAWKS010000001">
    <property type="protein sequence ID" value="MEI4550537.1"/>
    <property type="molecule type" value="Genomic_DNA"/>
</dbReference>
<feature type="domain" description="DUF4325" evidence="1">
    <location>
        <begin position="36"/>
        <end position="96"/>
    </location>
</feature>